<feature type="domain" description="Phosphoribosyltransferase" evidence="3">
    <location>
        <begin position="11"/>
        <end position="161"/>
    </location>
</feature>
<dbReference type="Proteomes" id="UP000267535">
    <property type="component" value="Unassembled WGS sequence"/>
</dbReference>
<evidence type="ECO:0000313" key="5">
    <source>
        <dbReference type="Proteomes" id="UP000267535"/>
    </source>
</evidence>
<dbReference type="PANTHER" id="PTHR43363">
    <property type="entry name" value="HYPOXANTHINE PHOSPHORIBOSYLTRANSFERASE"/>
    <property type="match status" value="1"/>
</dbReference>
<dbReference type="InterPro" id="IPR000836">
    <property type="entry name" value="PRTase_dom"/>
</dbReference>
<accession>A0A3P1SP25</accession>
<evidence type="ECO:0000259" key="3">
    <source>
        <dbReference type="Pfam" id="PF00156"/>
    </source>
</evidence>
<evidence type="ECO:0000256" key="2">
    <source>
        <dbReference type="ARBA" id="ARBA00022679"/>
    </source>
</evidence>
<organism evidence="4 5">
    <name type="scientific">Amphritea balenae</name>
    <dbReference type="NCBI Taxonomy" id="452629"/>
    <lineage>
        <taxon>Bacteria</taxon>
        <taxon>Pseudomonadati</taxon>
        <taxon>Pseudomonadota</taxon>
        <taxon>Gammaproteobacteria</taxon>
        <taxon>Oceanospirillales</taxon>
        <taxon>Oceanospirillaceae</taxon>
        <taxon>Amphritea</taxon>
    </lineage>
</organism>
<dbReference type="InterPro" id="IPR029057">
    <property type="entry name" value="PRTase-like"/>
</dbReference>
<dbReference type="SUPFAM" id="SSF53271">
    <property type="entry name" value="PRTase-like"/>
    <property type="match status" value="1"/>
</dbReference>
<dbReference type="EMBL" id="RQXV01000006">
    <property type="protein sequence ID" value="RRC98896.1"/>
    <property type="molecule type" value="Genomic_DNA"/>
</dbReference>
<name>A0A3P1SP25_9GAMM</name>
<dbReference type="OrthoDB" id="199120at2"/>
<gene>
    <name evidence="4" type="ORF">EHS89_11985</name>
</gene>
<evidence type="ECO:0000256" key="1">
    <source>
        <dbReference type="ARBA" id="ARBA00022676"/>
    </source>
</evidence>
<proteinExistence type="predicted"/>
<reference evidence="4 5" key="1">
    <citation type="submission" date="2018-11" db="EMBL/GenBank/DDBJ databases">
        <title>The draft genome sequence of Amphritea balenae JAMM 1525T.</title>
        <authorList>
            <person name="Fang Z."/>
            <person name="Zhang Y."/>
            <person name="Han X."/>
        </authorList>
    </citation>
    <scope>NUCLEOTIDE SEQUENCE [LARGE SCALE GENOMIC DNA]</scope>
    <source>
        <strain evidence="4 5">JAMM 1525</strain>
    </source>
</reference>
<dbReference type="GO" id="GO:0016757">
    <property type="term" value="F:glycosyltransferase activity"/>
    <property type="evidence" value="ECO:0007669"/>
    <property type="project" value="UniProtKB-KW"/>
</dbReference>
<keyword evidence="2 4" id="KW-0808">Transferase</keyword>
<dbReference type="PANTHER" id="PTHR43363:SF1">
    <property type="entry name" value="HYPOXANTHINE-GUANINE PHOSPHORIBOSYLTRANSFERASE"/>
    <property type="match status" value="1"/>
</dbReference>
<keyword evidence="1 4" id="KW-0328">Glycosyltransferase</keyword>
<dbReference type="CDD" id="cd06223">
    <property type="entry name" value="PRTases_typeI"/>
    <property type="match status" value="1"/>
</dbReference>
<dbReference type="Gene3D" id="3.40.50.2020">
    <property type="match status" value="1"/>
</dbReference>
<keyword evidence="5" id="KW-1185">Reference proteome</keyword>
<protein>
    <submittedName>
        <fullName evidence="4">Hypoxanthine phosphoribosyltransferase</fullName>
    </submittedName>
</protein>
<sequence>MMTKKVYLSAQDLLEDSFRLALEVLKSGFRPDFIVGVWRGGTPVGIAVQELLDNMGVKTDHISIRTSSYTGIGTRNKEVRVHGLDYLIRNVNQPDSLLIVDDVFDTGLSIKAVIDTLKDKARLNTPQDIRIATPWFKPANNKTDLEPDYYLHKSEDWLVFPHELQGLEREEMIANKPGLQAIFDEYGV</sequence>
<comment type="caution">
    <text evidence="4">The sequence shown here is derived from an EMBL/GenBank/DDBJ whole genome shotgun (WGS) entry which is preliminary data.</text>
</comment>
<dbReference type="AlphaFoldDB" id="A0A3P1SP25"/>
<dbReference type="Pfam" id="PF00156">
    <property type="entry name" value="Pribosyltran"/>
    <property type="match status" value="1"/>
</dbReference>
<evidence type="ECO:0000313" key="4">
    <source>
        <dbReference type="EMBL" id="RRC98896.1"/>
    </source>
</evidence>